<organism evidence="1 2">
    <name type="scientific">Tagetes erecta</name>
    <name type="common">African marigold</name>
    <dbReference type="NCBI Taxonomy" id="13708"/>
    <lineage>
        <taxon>Eukaryota</taxon>
        <taxon>Viridiplantae</taxon>
        <taxon>Streptophyta</taxon>
        <taxon>Embryophyta</taxon>
        <taxon>Tracheophyta</taxon>
        <taxon>Spermatophyta</taxon>
        <taxon>Magnoliopsida</taxon>
        <taxon>eudicotyledons</taxon>
        <taxon>Gunneridae</taxon>
        <taxon>Pentapetalae</taxon>
        <taxon>asterids</taxon>
        <taxon>campanulids</taxon>
        <taxon>Asterales</taxon>
        <taxon>Asteraceae</taxon>
        <taxon>Asteroideae</taxon>
        <taxon>Heliantheae alliance</taxon>
        <taxon>Tageteae</taxon>
        <taxon>Tagetes</taxon>
    </lineage>
</organism>
<keyword evidence="2" id="KW-1185">Reference proteome</keyword>
<comment type="caution">
    <text evidence="1">The sequence shown here is derived from an EMBL/GenBank/DDBJ whole genome shotgun (WGS) entry which is preliminary data.</text>
</comment>
<dbReference type="AlphaFoldDB" id="A0AAD8KQY5"/>
<protein>
    <submittedName>
        <fullName evidence="1">Uncharacterized protein</fullName>
    </submittedName>
</protein>
<dbReference type="EMBL" id="JAUHHV010000004">
    <property type="protein sequence ID" value="KAK1427194.1"/>
    <property type="molecule type" value="Genomic_DNA"/>
</dbReference>
<evidence type="ECO:0000313" key="1">
    <source>
        <dbReference type="EMBL" id="KAK1427194.1"/>
    </source>
</evidence>
<evidence type="ECO:0000313" key="2">
    <source>
        <dbReference type="Proteomes" id="UP001229421"/>
    </source>
</evidence>
<proteinExistence type="predicted"/>
<reference evidence="1" key="1">
    <citation type="journal article" date="2023" name="bioRxiv">
        <title>Improved chromosome-level genome assembly for marigold (Tagetes erecta).</title>
        <authorList>
            <person name="Jiang F."/>
            <person name="Yuan L."/>
            <person name="Wang S."/>
            <person name="Wang H."/>
            <person name="Xu D."/>
            <person name="Wang A."/>
            <person name="Fan W."/>
        </authorList>
    </citation>
    <scope>NUCLEOTIDE SEQUENCE</scope>
    <source>
        <strain evidence="1">WSJ</strain>
        <tissue evidence="1">Leaf</tissue>
    </source>
</reference>
<name>A0AAD8KQY5_TARER</name>
<gene>
    <name evidence="1" type="ORF">QVD17_15877</name>
</gene>
<sequence>MKDDISILHKNHEDQPEDCKWFFIKESKSSDCGRFTEANERSATTTRRSDVIESRLQRFGKGMDYNFPLGLLIWM</sequence>
<accession>A0AAD8KQY5</accession>
<dbReference type="Proteomes" id="UP001229421">
    <property type="component" value="Unassembled WGS sequence"/>
</dbReference>